<dbReference type="InterPro" id="IPR013429">
    <property type="entry name" value="Regulatory_FmdB_Zinc_ribbon"/>
</dbReference>
<proteinExistence type="predicted"/>
<accession>A0A7V5P0J0</accession>
<organism evidence="2">
    <name type="scientific">Thermodesulfatator atlanticus</name>
    <dbReference type="NCBI Taxonomy" id="501497"/>
    <lineage>
        <taxon>Bacteria</taxon>
        <taxon>Pseudomonadati</taxon>
        <taxon>Thermodesulfobacteriota</taxon>
        <taxon>Thermodesulfobacteria</taxon>
        <taxon>Thermodesulfobacteriales</taxon>
        <taxon>Thermodesulfatatoraceae</taxon>
        <taxon>Thermodesulfatator</taxon>
    </lineage>
</organism>
<evidence type="ECO:0000313" key="2">
    <source>
        <dbReference type="EMBL" id="HHI97632.1"/>
    </source>
</evidence>
<dbReference type="SMART" id="SM00834">
    <property type="entry name" value="CxxC_CXXC_SSSS"/>
    <property type="match status" value="1"/>
</dbReference>
<dbReference type="EMBL" id="DROK01000211">
    <property type="protein sequence ID" value="HHI97632.1"/>
    <property type="molecule type" value="Genomic_DNA"/>
</dbReference>
<comment type="caution">
    <text evidence="2">The sequence shown here is derived from an EMBL/GenBank/DDBJ whole genome shotgun (WGS) entry which is preliminary data.</text>
</comment>
<dbReference type="PANTHER" id="PTHR34404:SF3">
    <property type="entry name" value="REGULATORY PROTEIN, FMDB FAMILY"/>
    <property type="match status" value="1"/>
</dbReference>
<feature type="domain" description="Putative regulatory protein FmdB zinc ribbon" evidence="1">
    <location>
        <begin position="1"/>
        <end position="43"/>
    </location>
</feature>
<dbReference type="AlphaFoldDB" id="A0A7V5P0J0"/>
<dbReference type="NCBIfam" id="TIGR02605">
    <property type="entry name" value="CxxC_CxxC_SSSS"/>
    <property type="match status" value="1"/>
</dbReference>
<evidence type="ECO:0000259" key="1">
    <source>
        <dbReference type="SMART" id="SM00834"/>
    </source>
</evidence>
<dbReference type="PANTHER" id="PTHR34404">
    <property type="entry name" value="REGULATORY PROTEIN, FMDB FAMILY"/>
    <property type="match status" value="1"/>
</dbReference>
<gene>
    <name evidence="2" type="ORF">ENJ96_07240</name>
</gene>
<reference evidence="2" key="1">
    <citation type="journal article" date="2020" name="mSystems">
        <title>Genome- and Community-Level Interaction Insights into Carbon Utilization and Element Cycling Functions of Hydrothermarchaeota in Hydrothermal Sediment.</title>
        <authorList>
            <person name="Zhou Z."/>
            <person name="Liu Y."/>
            <person name="Xu W."/>
            <person name="Pan J."/>
            <person name="Luo Z.H."/>
            <person name="Li M."/>
        </authorList>
    </citation>
    <scope>NUCLEOTIDE SEQUENCE [LARGE SCALE GENOMIC DNA]</scope>
    <source>
        <strain evidence="2">HyVt-533</strain>
    </source>
</reference>
<dbReference type="Pfam" id="PF09723">
    <property type="entry name" value="Zn_ribbon_8"/>
    <property type="match status" value="1"/>
</dbReference>
<name>A0A7V5P0J0_9BACT</name>
<protein>
    <submittedName>
        <fullName evidence="2">Zinc ribbon domain-containing protein</fullName>
    </submittedName>
</protein>
<dbReference type="Proteomes" id="UP000886101">
    <property type="component" value="Unassembled WGS sequence"/>
</dbReference>
<sequence length="80" mass="8931">MPIYEFVCEDCEHEFETLVRNREEVDDLRCPKCNSPRIKRLMSATGAIITEGGGSAKPSVESHKCETGTCSHINLPGYSR</sequence>